<evidence type="ECO:0000313" key="2">
    <source>
        <dbReference type="Proteomes" id="UP000504634"/>
    </source>
</evidence>
<dbReference type="Proteomes" id="UP000504634">
    <property type="component" value="Unplaced"/>
</dbReference>
<accession>A0A6J2TYK5</accession>
<reference evidence="3" key="1">
    <citation type="submission" date="2025-08" db="UniProtKB">
        <authorList>
            <consortium name="RefSeq"/>
        </authorList>
    </citation>
    <scope>IDENTIFICATION</scope>
    <source>
        <strain evidence="3">11010-0011.00</strain>
        <tissue evidence="3">Whole body</tissue>
    </source>
</reference>
<dbReference type="RefSeq" id="XP_030380213.1">
    <property type="nucleotide sequence ID" value="XM_030524353.1"/>
</dbReference>
<feature type="compositionally biased region" description="Gly residues" evidence="1">
    <location>
        <begin position="121"/>
        <end position="134"/>
    </location>
</feature>
<dbReference type="GeneID" id="115628302"/>
<name>A0A6J2TYK5_DROLE</name>
<feature type="region of interest" description="Disordered" evidence="1">
    <location>
        <begin position="119"/>
        <end position="143"/>
    </location>
</feature>
<protein>
    <submittedName>
        <fullName evidence="3">Uncharacterized protein LOC115628302 isoform X1</fullName>
    </submittedName>
</protein>
<organism evidence="2 3">
    <name type="scientific">Drosophila lebanonensis</name>
    <name type="common">Fruit fly</name>
    <name type="synonym">Scaptodrosophila lebanonensis</name>
    <dbReference type="NCBI Taxonomy" id="7225"/>
    <lineage>
        <taxon>Eukaryota</taxon>
        <taxon>Metazoa</taxon>
        <taxon>Ecdysozoa</taxon>
        <taxon>Arthropoda</taxon>
        <taxon>Hexapoda</taxon>
        <taxon>Insecta</taxon>
        <taxon>Pterygota</taxon>
        <taxon>Neoptera</taxon>
        <taxon>Endopterygota</taxon>
        <taxon>Diptera</taxon>
        <taxon>Brachycera</taxon>
        <taxon>Muscomorpha</taxon>
        <taxon>Ephydroidea</taxon>
        <taxon>Drosophilidae</taxon>
        <taxon>Scaptodrosophila</taxon>
    </lineage>
</organism>
<evidence type="ECO:0000256" key="1">
    <source>
        <dbReference type="SAM" id="MobiDB-lite"/>
    </source>
</evidence>
<keyword evidence="2" id="KW-1185">Reference proteome</keyword>
<dbReference type="AlphaFoldDB" id="A0A6J2TYK5"/>
<sequence length="173" mass="18697">MVLRNLSKSTQLIIFYAVLGVLSSAALTNALNCYACSYLEEYSDTSCLTNASSLPPINCTKRYCLTVRQEALHNASKVISFLRDCQDKPLILNGVRTDASSRFYYRSCQQDLCNDHDGRGNSSGGDGSGTGGNHNGIVPGKNGGVSHNQTRMTLLQAAGIMLLLLGTCNYNFN</sequence>
<proteinExistence type="predicted"/>
<gene>
    <name evidence="3" type="primary">LOC115628302</name>
</gene>
<evidence type="ECO:0000313" key="3">
    <source>
        <dbReference type="RefSeq" id="XP_030380213.1"/>
    </source>
</evidence>